<name>U2P8K2_9BACT</name>
<evidence type="ECO:0000256" key="4">
    <source>
        <dbReference type="ARBA" id="ARBA00022989"/>
    </source>
</evidence>
<evidence type="ECO:0000256" key="7">
    <source>
        <dbReference type="PIRSR" id="PIRSR005091-2"/>
    </source>
</evidence>
<dbReference type="PANTHER" id="PTHR47371">
    <property type="entry name" value="LIPOTEICHOIC ACID SYNTHASE"/>
    <property type="match status" value="1"/>
</dbReference>
<dbReference type="EMBL" id="AWEY01000004">
    <property type="protein sequence ID" value="ERK40446.1"/>
    <property type="molecule type" value="Genomic_DNA"/>
</dbReference>
<sequence>MKKAVLTLFRNYFFWLGVMLLQKPLFMLWYHRSFAGNSWRDWLAVLYHGLPLDISLSAYLSAVPMLIALVGIWLQGAWRRVAEQAYYGIAALLVALTFVVNIGLYDFWKFPLDAMPVFYFFTSPADAFASVSLWFVMGGLLAVAGVAAAIFLAARRWLVTPQEDCRQPSRRLLTTLLQLVLTGLLIIPIRGGVTVSTTNTGKVYFSGQQELNHAAVNPMFSLMESLAHQEDFAKQYRMMDKAEADRIFKTMVQTKSSPAHRSLLKEGETRPDVYIIVMESFSSKLMKTLGGLPNVAVNLDGLAAEGVLFTRFYANSFRTDRGLVAVLSGFPAQPTMSLMKYPRKTAHLPSVAGVLRQAGYGTDYYYGGDADFTNMRSYLVNSGYEKIVSDVDFPVKDRLSKWGVHDHLVFARLIADVKAYRGRRPMLRVLQTSSSHEPFEVPYHRLKNKRLNAFAYTDDYIGRFIAQLKQTRRWQHSLVVLVPDHLGCYPEDIQNTDFGRYQIPLLFLGGALDGPARIDRLGSQNDIAATLLAQLGLDHSAFTFSKDMLDPTTPVFAWFAVPDLLGMVTEEGAVIYDNKLQKVVNRRGETDRPLRMGKAWLQKLYDTIGNL</sequence>
<feature type="binding site" evidence="8">
    <location>
        <position position="484"/>
    </location>
    <ligand>
        <name>Mn(2+)</name>
        <dbReference type="ChEBI" id="CHEBI:29035"/>
    </ligand>
</feature>
<accession>U2P8K2</accession>
<evidence type="ECO:0000256" key="5">
    <source>
        <dbReference type="ARBA" id="ARBA00023136"/>
    </source>
</evidence>
<feature type="domain" description="Sulfatase N-terminal" evidence="10">
    <location>
        <begin position="271"/>
        <end position="536"/>
    </location>
</feature>
<keyword evidence="2" id="KW-1003">Cell membrane</keyword>
<dbReference type="Pfam" id="PF00884">
    <property type="entry name" value="Sulfatase"/>
    <property type="match status" value="1"/>
</dbReference>
<feature type="transmembrane region" description="Helical" evidence="9">
    <location>
        <begin position="128"/>
        <end position="152"/>
    </location>
</feature>
<evidence type="ECO:0000256" key="3">
    <source>
        <dbReference type="ARBA" id="ARBA00022692"/>
    </source>
</evidence>
<evidence type="ECO:0000256" key="6">
    <source>
        <dbReference type="PIRSR" id="PIRSR005091-1"/>
    </source>
</evidence>
<dbReference type="GO" id="GO:0005886">
    <property type="term" value="C:plasma membrane"/>
    <property type="evidence" value="ECO:0007669"/>
    <property type="project" value="UniProtKB-SubCell"/>
</dbReference>
<keyword evidence="11" id="KW-0378">Hydrolase</keyword>
<evidence type="ECO:0000256" key="8">
    <source>
        <dbReference type="PIRSR" id="PIRSR005091-3"/>
    </source>
</evidence>
<comment type="subcellular location">
    <subcellularLocation>
        <location evidence="1">Cell membrane</location>
        <topology evidence="1">Multi-pass membrane protein</topology>
    </subcellularLocation>
</comment>
<keyword evidence="3 9" id="KW-0812">Transmembrane</keyword>
<feature type="binding site" evidence="7">
    <location>
        <position position="436"/>
    </location>
    <ligand>
        <name>substrate</name>
    </ligand>
</feature>
<reference evidence="11 12" key="1">
    <citation type="submission" date="2013-08" db="EMBL/GenBank/DDBJ databases">
        <authorList>
            <person name="Durkin A.S."/>
            <person name="Haft D.R."/>
            <person name="McCorrison J."/>
            <person name="Torralba M."/>
            <person name="Gillis M."/>
            <person name="Haft D.H."/>
            <person name="Methe B."/>
            <person name="Sutton G."/>
            <person name="Nelson K.E."/>
        </authorList>
    </citation>
    <scope>NUCLEOTIDE SEQUENCE [LARGE SCALE GENOMIC DNA]</scope>
    <source>
        <strain evidence="11 12">F0067</strain>
    </source>
</reference>
<dbReference type="SUPFAM" id="SSF53649">
    <property type="entry name" value="Alkaline phosphatase-like"/>
    <property type="match status" value="1"/>
</dbReference>
<feature type="transmembrane region" description="Helical" evidence="9">
    <location>
        <begin position="86"/>
        <end position="108"/>
    </location>
</feature>
<feature type="transmembrane region" description="Helical" evidence="9">
    <location>
        <begin position="12"/>
        <end position="30"/>
    </location>
</feature>
<dbReference type="GO" id="GO:0016787">
    <property type="term" value="F:hydrolase activity"/>
    <property type="evidence" value="ECO:0007669"/>
    <property type="project" value="UniProtKB-KW"/>
</dbReference>
<dbReference type="AlphaFoldDB" id="U2P8K2"/>
<protein>
    <submittedName>
        <fullName evidence="11">Arylsulfatase</fullName>
        <ecNumber evidence="11">3.1.6.-</ecNumber>
    </submittedName>
</protein>
<gene>
    <name evidence="11" type="ORF">HMPREF9135_1292</name>
</gene>
<evidence type="ECO:0000259" key="10">
    <source>
        <dbReference type="Pfam" id="PF00884"/>
    </source>
</evidence>
<comment type="caution">
    <text evidence="11">The sequence shown here is derived from an EMBL/GenBank/DDBJ whole genome shotgun (WGS) entry which is preliminary data.</text>
</comment>
<dbReference type="Proteomes" id="UP000016648">
    <property type="component" value="Unassembled WGS sequence"/>
</dbReference>
<evidence type="ECO:0000313" key="11">
    <source>
        <dbReference type="EMBL" id="ERK40446.1"/>
    </source>
</evidence>
<dbReference type="PANTHER" id="PTHR47371:SF3">
    <property type="entry name" value="PHOSPHOGLYCEROL TRANSFERASE I"/>
    <property type="match status" value="1"/>
</dbReference>
<organism evidence="11 12">
    <name type="scientific">Segatella baroniae F0067</name>
    <dbReference type="NCBI Taxonomy" id="1115809"/>
    <lineage>
        <taxon>Bacteria</taxon>
        <taxon>Pseudomonadati</taxon>
        <taxon>Bacteroidota</taxon>
        <taxon>Bacteroidia</taxon>
        <taxon>Bacteroidales</taxon>
        <taxon>Prevotellaceae</taxon>
        <taxon>Segatella</taxon>
    </lineage>
</organism>
<dbReference type="CDD" id="cd16015">
    <property type="entry name" value="LTA_synthase"/>
    <property type="match status" value="1"/>
</dbReference>
<keyword evidence="12" id="KW-1185">Reference proteome</keyword>
<evidence type="ECO:0000256" key="2">
    <source>
        <dbReference type="ARBA" id="ARBA00022475"/>
    </source>
</evidence>
<dbReference type="InterPro" id="IPR000917">
    <property type="entry name" value="Sulfatase_N"/>
</dbReference>
<dbReference type="PIRSF" id="PIRSF005091">
    <property type="entry name" value="Mmb_sulf_HI1246"/>
    <property type="match status" value="1"/>
</dbReference>
<keyword evidence="7" id="KW-0464">Manganese</keyword>
<keyword evidence="5 9" id="KW-0472">Membrane</keyword>
<dbReference type="RefSeq" id="WP_021588483.1">
    <property type="nucleotide sequence ID" value="NZ_AWEY01000004.1"/>
</dbReference>
<dbReference type="EC" id="3.1.6.-" evidence="11"/>
<evidence type="ECO:0000256" key="1">
    <source>
        <dbReference type="ARBA" id="ARBA00004651"/>
    </source>
</evidence>
<keyword evidence="7" id="KW-0479">Metal-binding</keyword>
<dbReference type="InterPro" id="IPR017850">
    <property type="entry name" value="Alkaline_phosphatase_core_sf"/>
</dbReference>
<feature type="active site" evidence="6">
    <location>
        <position position="319"/>
    </location>
</feature>
<feature type="transmembrane region" description="Helical" evidence="9">
    <location>
        <begin position="172"/>
        <end position="189"/>
    </location>
</feature>
<dbReference type="GO" id="GO:0046872">
    <property type="term" value="F:metal ion binding"/>
    <property type="evidence" value="ECO:0007669"/>
    <property type="project" value="UniProtKB-KW"/>
</dbReference>
<proteinExistence type="predicted"/>
<feature type="transmembrane region" description="Helical" evidence="9">
    <location>
        <begin position="50"/>
        <end position="74"/>
    </location>
</feature>
<evidence type="ECO:0000313" key="12">
    <source>
        <dbReference type="Proteomes" id="UP000016648"/>
    </source>
</evidence>
<dbReference type="PATRIC" id="fig|1115809.3.peg.73"/>
<feature type="binding site" evidence="8">
    <location>
        <position position="279"/>
    </location>
    <ligand>
        <name>Mn(2+)</name>
        <dbReference type="ChEBI" id="CHEBI:29035"/>
    </ligand>
</feature>
<dbReference type="InterPro" id="IPR050448">
    <property type="entry name" value="OpgB/LTA_synthase_biosynth"/>
</dbReference>
<keyword evidence="4 9" id="KW-1133">Transmembrane helix</keyword>
<dbReference type="InterPro" id="IPR012160">
    <property type="entry name" value="LtaS-like"/>
</dbReference>
<feature type="binding site" evidence="8">
    <location>
        <position position="485"/>
    </location>
    <ligand>
        <name>Mn(2+)</name>
        <dbReference type="ChEBI" id="CHEBI:29035"/>
    </ligand>
</feature>
<dbReference type="Gene3D" id="3.40.720.10">
    <property type="entry name" value="Alkaline Phosphatase, subunit A"/>
    <property type="match status" value="1"/>
</dbReference>
<feature type="binding site" evidence="8">
    <location>
        <position position="319"/>
    </location>
    <ligand>
        <name>Mn(2+)</name>
        <dbReference type="ChEBI" id="CHEBI:29035"/>
    </ligand>
</feature>
<evidence type="ECO:0000256" key="9">
    <source>
        <dbReference type="SAM" id="Phobius"/>
    </source>
</evidence>